<feature type="compositionally biased region" description="Polar residues" evidence="3">
    <location>
        <begin position="403"/>
        <end position="428"/>
    </location>
</feature>
<evidence type="ECO:0000259" key="4">
    <source>
        <dbReference type="PROSITE" id="PS50089"/>
    </source>
</evidence>
<feature type="compositionally biased region" description="Low complexity" evidence="3">
    <location>
        <begin position="443"/>
        <end position="455"/>
    </location>
</feature>
<feature type="region of interest" description="Disordered" evidence="3">
    <location>
        <begin position="124"/>
        <end position="159"/>
    </location>
</feature>
<feature type="region of interest" description="Disordered" evidence="3">
    <location>
        <begin position="380"/>
        <end position="428"/>
    </location>
</feature>
<organism evidence="5 6">
    <name type="scientific">Agaricus bisporus var. burnettii (strain JB137-S8 / ATCC MYA-4627 / FGSC 10392)</name>
    <name type="common">White button mushroom</name>
    <dbReference type="NCBI Taxonomy" id="597362"/>
    <lineage>
        <taxon>Eukaryota</taxon>
        <taxon>Fungi</taxon>
        <taxon>Dikarya</taxon>
        <taxon>Basidiomycota</taxon>
        <taxon>Agaricomycotina</taxon>
        <taxon>Agaricomycetes</taxon>
        <taxon>Agaricomycetidae</taxon>
        <taxon>Agaricales</taxon>
        <taxon>Agaricineae</taxon>
        <taxon>Agaricaceae</taxon>
        <taxon>Agaricus</taxon>
    </lineage>
</organism>
<evidence type="ECO:0000256" key="1">
    <source>
        <dbReference type="ARBA" id="ARBA00010402"/>
    </source>
</evidence>
<dbReference type="STRING" id="597362.K5W823"/>
<protein>
    <recommendedName>
        <fullName evidence="4">RING-type domain-containing protein</fullName>
    </recommendedName>
</protein>
<dbReference type="PANTHER" id="PTHR31315:SF1">
    <property type="entry name" value="PROTEIN SIP5"/>
    <property type="match status" value="1"/>
</dbReference>
<feature type="compositionally biased region" description="Polar residues" evidence="3">
    <location>
        <begin position="267"/>
        <end position="277"/>
    </location>
</feature>
<feature type="region of interest" description="Disordered" evidence="3">
    <location>
        <begin position="443"/>
        <end position="655"/>
    </location>
</feature>
<feature type="domain" description="RING-type" evidence="4">
    <location>
        <begin position="172"/>
        <end position="221"/>
    </location>
</feature>
<dbReference type="GO" id="GO:0005737">
    <property type="term" value="C:cytoplasm"/>
    <property type="evidence" value="ECO:0007669"/>
    <property type="project" value="TreeGrafter"/>
</dbReference>
<feature type="compositionally biased region" description="Polar residues" evidence="3">
    <location>
        <begin position="602"/>
        <end position="622"/>
    </location>
</feature>
<feature type="compositionally biased region" description="Polar residues" evidence="3">
    <location>
        <begin position="555"/>
        <end position="569"/>
    </location>
</feature>
<keyword evidence="2" id="KW-0479">Metal-binding</keyword>
<dbReference type="FunCoup" id="K5W823">
    <property type="interactions" value="5"/>
</dbReference>
<dbReference type="OMA" id="MDLEDWM"/>
<dbReference type="PROSITE" id="PS50089">
    <property type="entry name" value="ZF_RING_2"/>
    <property type="match status" value="1"/>
</dbReference>
<feature type="compositionally biased region" description="Polar residues" evidence="3">
    <location>
        <begin position="485"/>
        <end position="497"/>
    </location>
</feature>
<proteinExistence type="inferred from homology"/>
<gene>
    <name evidence="5" type="ORF">AGABI1DRAFT_125487</name>
</gene>
<comment type="similarity">
    <text evidence="1">Belongs to the SIP5 family.</text>
</comment>
<evidence type="ECO:0000313" key="5">
    <source>
        <dbReference type="EMBL" id="EKM83009.1"/>
    </source>
</evidence>
<accession>K5W823</accession>
<dbReference type="AlphaFoldDB" id="K5W823"/>
<dbReference type="OrthoDB" id="21471at2759"/>
<dbReference type="eggNOG" id="KOG2789">
    <property type="taxonomic scope" value="Eukaryota"/>
</dbReference>
<keyword evidence="2" id="KW-0862">Zinc</keyword>
<dbReference type="InterPro" id="IPR039301">
    <property type="entry name" value="Sip5/DA2"/>
</dbReference>
<sequence length="655" mass="71365">MSRDRAAVRELVIAPWTKHGTTDYDGRGTDLTPSSPALVLPPFSFSLLCTMGNTSSSGGRGHHDESVDYGSLVPQGVYTGPRDWNHAIVSQLIVARKLAPFYRPLEDYEESWDDDQLLAARKELNPRPENSEQPSRSDSIHSLSSKSSSKRSIPNREQARPEAAVYRGAMECPICFLYYPSNINRSRCCDQAICTECFVQIKRNEPTATHLVSEPAACPFCVQDNFGIVYRPPLWKAGIGSDASAPSWPEPPKESTQPLTHRRRQKSYSADSPEVVTTDQIRPDWESKLAAVRAAVARRANRRIVMRQVGDRLIPVGVTSGRIHALNSEEVAEAAEGGGSRRRRRHGGNSQLEQFMSIPGQDLEELMLMEAMRLSLIEHEEQQRKEAEEKRKQEEEDAAATNARGSPSETGTSHVSGPQTISGSGSSTLATLPSNLSVQFSSEASLAAPSASQQSREPLNTGKPNSRSNSRSRASAFTTDHESSNGEPSNSRNQRTTNPPPFSALNAALASASTAAAILGNSQSSNQEAHTPVSPTARESTNPFLVMAQKEEQTRNLSPHNLTQTAPTSSDDHPQRPPVPLKLSTPSSPRTSQDRSDHGLNDQLSSHGHLASASNSEPFPSSQKRKSQLGAESEQECNDLMSRDNGQRVTSPPDG</sequence>
<dbReference type="HOGENOM" id="CLU_012572_2_0_1"/>
<dbReference type="KEGG" id="abp:AGABI1DRAFT125487"/>
<evidence type="ECO:0000256" key="3">
    <source>
        <dbReference type="SAM" id="MobiDB-lite"/>
    </source>
</evidence>
<feature type="region of interest" description="Disordered" evidence="3">
    <location>
        <begin position="241"/>
        <end position="277"/>
    </location>
</feature>
<dbReference type="RefSeq" id="XP_007326871.1">
    <property type="nucleotide sequence ID" value="XM_007326809.1"/>
</dbReference>
<feature type="compositionally biased region" description="Low complexity" evidence="3">
    <location>
        <begin position="136"/>
        <end position="152"/>
    </location>
</feature>
<dbReference type="CDD" id="cd24139">
    <property type="entry name" value="SIP5-like"/>
    <property type="match status" value="1"/>
</dbReference>
<evidence type="ECO:0000256" key="2">
    <source>
        <dbReference type="PROSITE-ProRule" id="PRU00175"/>
    </source>
</evidence>
<dbReference type="InterPro" id="IPR001841">
    <property type="entry name" value="Znf_RING"/>
</dbReference>
<keyword evidence="6" id="KW-1185">Reference proteome</keyword>
<dbReference type="GO" id="GO:0008270">
    <property type="term" value="F:zinc ion binding"/>
    <property type="evidence" value="ECO:0007669"/>
    <property type="project" value="UniProtKB-KW"/>
</dbReference>
<feature type="compositionally biased region" description="Low complexity" evidence="3">
    <location>
        <begin position="503"/>
        <end position="519"/>
    </location>
</feature>
<feature type="compositionally biased region" description="Low complexity" evidence="3">
    <location>
        <begin position="465"/>
        <end position="476"/>
    </location>
</feature>
<dbReference type="EMBL" id="JH971386">
    <property type="protein sequence ID" value="EKM83009.1"/>
    <property type="molecule type" value="Genomic_DNA"/>
</dbReference>
<dbReference type="Proteomes" id="UP000008493">
    <property type="component" value="Unassembled WGS sequence"/>
</dbReference>
<dbReference type="GeneID" id="18826317"/>
<reference evidence="6" key="1">
    <citation type="journal article" date="2012" name="Proc. Natl. Acad. Sci. U.S.A.">
        <title>Genome sequence of the button mushroom Agaricus bisporus reveals mechanisms governing adaptation to a humic-rich ecological niche.</title>
        <authorList>
            <person name="Morin E."/>
            <person name="Kohler A."/>
            <person name="Baker A.R."/>
            <person name="Foulongne-Oriol M."/>
            <person name="Lombard V."/>
            <person name="Nagy L.G."/>
            <person name="Ohm R.A."/>
            <person name="Patyshakuliyeva A."/>
            <person name="Brun A."/>
            <person name="Aerts A.L."/>
            <person name="Bailey A.M."/>
            <person name="Billette C."/>
            <person name="Coutinho P.M."/>
            <person name="Deakin G."/>
            <person name="Doddapaneni H."/>
            <person name="Floudas D."/>
            <person name="Grimwood J."/>
            <person name="Hilden K."/>
            <person name="Kuees U."/>
            <person name="LaButti K.M."/>
            <person name="Lapidus A."/>
            <person name="Lindquist E.A."/>
            <person name="Lucas S.M."/>
            <person name="Murat C."/>
            <person name="Riley R.W."/>
            <person name="Salamov A.A."/>
            <person name="Schmutz J."/>
            <person name="Subramanian V."/>
            <person name="Woesten H.A.B."/>
            <person name="Xu J."/>
            <person name="Eastwood D.C."/>
            <person name="Foster G.D."/>
            <person name="Sonnenberg A.S."/>
            <person name="Cullen D."/>
            <person name="de Vries R.P."/>
            <person name="Lundell T."/>
            <person name="Hibbett D.S."/>
            <person name="Henrissat B."/>
            <person name="Burton K.S."/>
            <person name="Kerrigan R.W."/>
            <person name="Challen M.P."/>
            <person name="Grigoriev I.V."/>
            <person name="Martin F."/>
        </authorList>
    </citation>
    <scope>NUCLEOTIDE SEQUENCE [LARGE SCALE GENOMIC DNA]</scope>
    <source>
        <strain evidence="6">JB137-S8 / ATCC MYA-4627 / FGSC 10392</strain>
    </source>
</reference>
<keyword evidence="2" id="KW-0863">Zinc-finger</keyword>
<dbReference type="InParanoid" id="K5W823"/>
<evidence type="ECO:0000313" key="6">
    <source>
        <dbReference type="Proteomes" id="UP000008493"/>
    </source>
</evidence>
<feature type="region of interest" description="Disordered" evidence="3">
    <location>
        <begin position="331"/>
        <end position="358"/>
    </location>
</feature>
<feature type="compositionally biased region" description="Polar residues" evidence="3">
    <location>
        <begin position="520"/>
        <end position="543"/>
    </location>
</feature>
<feature type="compositionally biased region" description="Basic and acidic residues" evidence="3">
    <location>
        <begin position="380"/>
        <end position="394"/>
    </location>
</feature>
<name>K5W823_AGABU</name>
<dbReference type="PANTHER" id="PTHR31315">
    <property type="entry name" value="PROTEIN SIP5"/>
    <property type="match status" value="1"/>
</dbReference>